<proteinExistence type="predicted"/>
<sequence>MSSERGYMQKTERHKIFVHLYIAQGQYQERRYRLPEKISCRTPCLCKRAPKRATPNNHHKSIVSELGVHPNLASILTWRPS</sequence>
<name>A0A915J5J5_ROMCU</name>
<keyword evidence="1" id="KW-1185">Reference proteome</keyword>
<dbReference type="AlphaFoldDB" id="A0A915J5J5"/>
<accession>A0A915J5J5</accession>
<dbReference type="WBParaSite" id="nRc.2.0.1.t21064-RA">
    <property type="protein sequence ID" value="nRc.2.0.1.t21064-RA"/>
    <property type="gene ID" value="nRc.2.0.1.g21064"/>
</dbReference>
<evidence type="ECO:0000313" key="2">
    <source>
        <dbReference type="WBParaSite" id="nRc.2.0.1.t21064-RA"/>
    </source>
</evidence>
<dbReference type="Proteomes" id="UP000887565">
    <property type="component" value="Unplaced"/>
</dbReference>
<reference evidence="2" key="1">
    <citation type="submission" date="2022-11" db="UniProtKB">
        <authorList>
            <consortium name="WormBaseParasite"/>
        </authorList>
    </citation>
    <scope>IDENTIFICATION</scope>
</reference>
<evidence type="ECO:0000313" key="1">
    <source>
        <dbReference type="Proteomes" id="UP000887565"/>
    </source>
</evidence>
<protein>
    <submittedName>
        <fullName evidence="2">Uncharacterized protein</fullName>
    </submittedName>
</protein>
<organism evidence="1 2">
    <name type="scientific">Romanomermis culicivorax</name>
    <name type="common">Nematode worm</name>
    <dbReference type="NCBI Taxonomy" id="13658"/>
    <lineage>
        <taxon>Eukaryota</taxon>
        <taxon>Metazoa</taxon>
        <taxon>Ecdysozoa</taxon>
        <taxon>Nematoda</taxon>
        <taxon>Enoplea</taxon>
        <taxon>Dorylaimia</taxon>
        <taxon>Mermithida</taxon>
        <taxon>Mermithoidea</taxon>
        <taxon>Mermithidae</taxon>
        <taxon>Romanomermis</taxon>
    </lineage>
</organism>